<proteinExistence type="inferred from homology"/>
<feature type="repeat" description="TPR" evidence="8">
    <location>
        <begin position="740"/>
        <end position="773"/>
    </location>
</feature>
<keyword evidence="2 9" id="KW-0328">Glycosyltransferase</keyword>
<name>A0A819Q063_9BILA</name>
<organism evidence="10 11">
    <name type="scientific">Rotaria magnacalcarata</name>
    <dbReference type="NCBI Taxonomy" id="392030"/>
    <lineage>
        <taxon>Eukaryota</taxon>
        <taxon>Metazoa</taxon>
        <taxon>Spiralia</taxon>
        <taxon>Gnathifera</taxon>
        <taxon>Rotifera</taxon>
        <taxon>Eurotatoria</taxon>
        <taxon>Bdelloidea</taxon>
        <taxon>Philodinida</taxon>
        <taxon>Philodinidae</taxon>
        <taxon>Rotaria</taxon>
    </lineage>
</organism>
<dbReference type="PROSITE" id="PS50005">
    <property type="entry name" value="TPR"/>
    <property type="match status" value="9"/>
</dbReference>
<feature type="repeat" description="TPR" evidence="8">
    <location>
        <begin position="1034"/>
        <end position="1067"/>
    </location>
</feature>
<dbReference type="PANTHER" id="PTHR45641:SF1">
    <property type="entry name" value="AAA+ ATPASE DOMAIN-CONTAINING PROTEIN"/>
    <property type="match status" value="1"/>
</dbReference>
<feature type="repeat" description="TPR" evidence="8">
    <location>
        <begin position="865"/>
        <end position="898"/>
    </location>
</feature>
<keyword evidence="9" id="KW-0520">NAD</keyword>
<evidence type="ECO:0000256" key="1">
    <source>
        <dbReference type="ARBA" id="ARBA00009558"/>
    </source>
</evidence>
<comment type="catalytic activity">
    <reaction evidence="7 9">
        <text>L-arginyl-[protein] + NAD(+) = N(omega)-(ADP-D-ribosyl)-L-arginyl-[protein] + nicotinamide + H(+)</text>
        <dbReference type="Rhea" id="RHEA:19149"/>
        <dbReference type="Rhea" id="RHEA-COMP:10532"/>
        <dbReference type="Rhea" id="RHEA-COMP:15087"/>
        <dbReference type="ChEBI" id="CHEBI:15378"/>
        <dbReference type="ChEBI" id="CHEBI:17154"/>
        <dbReference type="ChEBI" id="CHEBI:29965"/>
        <dbReference type="ChEBI" id="CHEBI:57540"/>
        <dbReference type="ChEBI" id="CHEBI:142554"/>
        <dbReference type="EC" id="2.4.2.31"/>
    </reaction>
</comment>
<evidence type="ECO:0000256" key="2">
    <source>
        <dbReference type="ARBA" id="ARBA00022676"/>
    </source>
</evidence>
<dbReference type="Pfam" id="PF01129">
    <property type="entry name" value="ART"/>
    <property type="match status" value="1"/>
</dbReference>
<feature type="repeat" description="TPR" evidence="8">
    <location>
        <begin position="950"/>
        <end position="983"/>
    </location>
</feature>
<dbReference type="InterPro" id="IPR000768">
    <property type="entry name" value="ART"/>
</dbReference>
<evidence type="ECO:0000256" key="5">
    <source>
        <dbReference type="ARBA" id="ARBA00022737"/>
    </source>
</evidence>
<dbReference type="PROSITE" id="PS51996">
    <property type="entry name" value="TR_MART"/>
    <property type="match status" value="1"/>
</dbReference>
<dbReference type="GO" id="GO:0106274">
    <property type="term" value="F:NAD+-protein-arginine ADP-ribosyltransferase activity"/>
    <property type="evidence" value="ECO:0007669"/>
    <property type="project" value="UniProtKB-EC"/>
</dbReference>
<dbReference type="PROSITE" id="PS50293">
    <property type="entry name" value="TPR_REGION"/>
    <property type="match status" value="2"/>
</dbReference>
<dbReference type="SMART" id="SM00028">
    <property type="entry name" value="TPR"/>
    <property type="match status" value="14"/>
</dbReference>
<keyword evidence="6 8" id="KW-0802">TPR repeat</keyword>
<dbReference type="Proteomes" id="UP000663842">
    <property type="component" value="Unassembled WGS sequence"/>
</dbReference>
<dbReference type="Gene3D" id="3.90.176.10">
    <property type="entry name" value="Toxin ADP-ribosyltransferase, Chain A, domain 1"/>
    <property type="match status" value="1"/>
</dbReference>
<evidence type="ECO:0000256" key="8">
    <source>
        <dbReference type="PROSITE-ProRule" id="PRU00339"/>
    </source>
</evidence>
<dbReference type="PANTHER" id="PTHR45641">
    <property type="entry name" value="TETRATRICOPEPTIDE REPEAT PROTEIN (AFU_ORTHOLOGUE AFUA_6G03870)"/>
    <property type="match status" value="1"/>
</dbReference>
<protein>
    <recommendedName>
        <fullName evidence="9">NAD(P)(+)--arginine ADP-ribosyltransferase</fullName>
        <ecNumber evidence="9">2.4.2.31</ecNumber>
    </recommendedName>
    <alternativeName>
        <fullName evidence="9">Mono(ADP-ribosyl)transferase</fullName>
    </alternativeName>
</protein>
<dbReference type="InterPro" id="IPR019734">
    <property type="entry name" value="TPR_rpt"/>
</dbReference>
<dbReference type="SUPFAM" id="SSF56399">
    <property type="entry name" value="ADP-ribosylation"/>
    <property type="match status" value="1"/>
</dbReference>
<dbReference type="InterPro" id="IPR011990">
    <property type="entry name" value="TPR-like_helical_dom_sf"/>
</dbReference>
<feature type="repeat" description="TPR" evidence="8">
    <location>
        <begin position="528"/>
        <end position="561"/>
    </location>
</feature>
<feature type="repeat" description="TPR" evidence="8">
    <location>
        <begin position="698"/>
        <end position="731"/>
    </location>
</feature>
<evidence type="ECO:0000256" key="4">
    <source>
        <dbReference type="ARBA" id="ARBA00022695"/>
    </source>
</evidence>
<keyword evidence="4" id="KW-0548">Nucleotidyltransferase</keyword>
<dbReference type="Pfam" id="PF13424">
    <property type="entry name" value="TPR_12"/>
    <property type="match status" value="6"/>
</dbReference>
<accession>A0A819Q063</accession>
<comment type="similarity">
    <text evidence="1 9">Belongs to the Arg-specific ADP-ribosyltransferase family.</text>
</comment>
<feature type="repeat" description="TPR" evidence="8">
    <location>
        <begin position="614"/>
        <end position="647"/>
    </location>
</feature>
<dbReference type="Pfam" id="PF13374">
    <property type="entry name" value="TPR_10"/>
    <property type="match status" value="1"/>
</dbReference>
<evidence type="ECO:0000256" key="7">
    <source>
        <dbReference type="ARBA" id="ARBA00047597"/>
    </source>
</evidence>
<comment type="caution">
    <text evidence="10">The sequence shown here is derived from an EMBL/GenBank/DDBJ whole genome shotgun (WGS) entry which is preliminary data.</text>
</comment>
<keyword evidence="9" id="KW-0521">NADP</keyword>
<feature type="repeat" description="TPR" evidence="8">
    <location>
        <begin position="486"/>
        <end position="519"/>
    </location>
</feature>
<dbReference type="GO" id="GO:0016779">
    <property type="term" value="F:nucleotidyltransferase activity"/>
    <property type="evidence" value="ECO:0007669"/>
    <property type="project" value="UniProtKB-KW"/>
</dbReference>
<dbReference type="EMBL" id="CAJOBF010002221">
    <property type="protein sequence ID" value="CAF4019078.1"/>
    <property type="molecule type" value="Genomic_DNA"/>
</dbReference>
<sequence>MHISLAIYLQRTQRKKNLRRSDSDAPLSKIGTLEFKRSLLSSAKVNVLPNGIPIHDIESLTVVWLDSNINQNEDCIDTELELRRLTAHLRIFTKLNECVEYLSSFKGKPACIFLIVSGLLGVNLMEHIREIEAIVWIYVFCENETFHNSWANKHSKIRGVFVEKERLFSSLLPDLATFSIHFTPISIFQSDENQKSIHDLSEETASFMWSQLLVHIILTMCDNRDDRAKKDLIDVCRTRYTDDMYEQNRVTEFEKTYTTGQAIQWYTKDGFLYRCLNRAFRTMDIDIIYRFRFIIAELHEQLASLPRPSTSNLVVYRGQIISTKEMTIIEANQNKGFISMNTFLSTSENATNATGFASVNMNVPEGLESVLFRMTICQTRQPFANIDALSAMPTEKEILFSTGSVFRIDKVEDCGAGYVVNLTSTTEIEERCDALAQHYLNEIGTKPTLATLGRFLMMQGDYNRAQRYFQFLIDENVPELDNDGCAICYTGLGRIHDEKGEYEQALDYYQRVLTLQQSTLSKDHIDFSTTYNNIGTIQMTQGRYIEAIENFQHSLDIDLSHQNIDQTIIASTYNNMAQVYAEMQDHSKAIEYSEKSLKIQLEYNHDTIKHPSIAITYHNLGLLYEEKKQYENAIDYYEKALTIQKASLPPDHPSRIITESCLANVYFQSGKHQLGLEKCLKVLDTKLHQSPLNFPSLAKSYINLGAMYEELGDLIKAEENLKKSLHICKRHLTNHHTDTATTYRILGDVYDGMGEIKKALNNYQLSLKVFERQIPVDSTAMAQVYGRMSAVEQNQMKAIDYAKKGVTILLDADKIDNEALAVAYNTLGTALLEAEQLEEALIHCTKSLELARELVNGDENHLSLSIYYNNLGLILSQQGQIEKALEYQQKALDMFIEKMKDPLHPQVARMYNNLACSYQRLHNYELALGFFQKTVDSLKQPNTKNVRLLAETYIHIGSVYEDLVDWEKEVEYYKMVLDLQLTGLESNDIDLVSTYSLLASVYENREDYSIALTYLMPMLNIQTEILSKNDHELYDSHDQIGTCYYLNKDYQAALRHFKKALKIQRHRKKPLASICQSVGDTNKHLKKQKSASKYYRLGIHSLDEKEEANRAVDEHVDLCQLYRKLGILERQMNHFTKAMTNLQQSLNIYEKFLTNDNQYDEIVQAILESMAKVHEATGNMSMAEEYRKRKTVTDNA</sequence>
<keyword evidence="3 9" id="KW-0808">Transferase</keyword>
<feature type="repeat" description="TPR" evidence="8">
    <location>
        <begin position="570"/>
        <end position="603"/>
    </location>
</feature>
<reference evidence="10" key="1">
    <citation type="submission" date="2021-02" db="EMBL/GenBank/DDBJ databases">
        <authorList>
            <person name="Nowell W R."/>
        </authorList>
    </citation>
    <scope>NUCLEOTIDE SEQUENCE</scope>
</reference>
<dbReference type="EC" id="2.4.2.31" evidence="9"/>
<dbReference type="SUPFAM" id="SSF48452">
    <property type="entry name" value="TPR-like"/>
    <property type="match status" value="4"/>
</dbReference>
<evidence type="ECO:0000313" key="10">
    <source>
        <dbReference type="EMBL" id="CAF4019078.1"/>
    </source>
</evidence>
<gene>
    <name evidence="10" type="ORF">UXM345_LOCUS17252</name>
</gene>
<dbReference type="Gene3D" id="1.25.40.10">
    <property type="entry name" value="Tetratricopeptide repeat domain"/>
    <property type="match status" value="6"/>
</dbReference>
<evidence type="ECO:0000256" key="9">
    <source>
        <dbReference type="RuleBase" id="RU361228"/>
    </source>
</evidence>
<dbReference type="AlphaFoldDB" id="A0A819Q063"/>
<keyword evidence="5" id="KW-0677">Repeat</keyword>
<evidence type="ECO:0000313" key="11">
    <source>
        <dbReference type="Proteomes" id="UP000663842"/>
    </source>
</evidence>
<evidence type="ECO:0000256" key="3">
    <source>
        <dbReference type="ARBA" id="ARBA00022679"/>
    </source>
</evidence>
<evidence type="ECO:0000256" key="6">
    <source>
        <dbReference type="ARBA" id="ARBA00022803"/>
    </source>
</evidence>